<organism evidence="2 3">
    <name type="scientific">Mustela putorius furo</name>
    <name type="common">European domestic ferret</name>
    <name type="synonym">Mustela furo</name>
    <dbReference type="NCBI Taxonomy" id="9669"/>
    <lineage>
        <taxon>Eukaryota</taxon>
        <taxon>Metazoa</taxon>
        <taxon>Chordata</taxon>
        <taxon>Craniata</taxon>
        <taxon>Vertebrata</taxon>
        <taxon>Euteleostomi</taxon>
        <taxon>Mammalia</taxon>
        <taxon>Eutheria</taxon>
        <taxon>Laurasiatheria</taxon>
        <taxon>Carnivora</taxon>
        <taxon>Caniformia</taxon>
        <taxon>Musteloidea</taxon>
        <taxon>Mustelidae</taxon>
        <taxon>Mustelinae</taxon>
        <taxon>Mustela</taxon>
    </lineage>
</organism>
<feature type="region of interest" description="Disordered" evidence="1">
    <location>
        <begin position="193"/>
        <end position="212"/>
    </location>
</feature>
<dbReference type="AlphaFoldDB" id="A0A8U0VA07"/>
<accession>A0A8U0VA07</accession>
<protein>
    <submittedName>
        <fullName evidence="3">Uncharacterized protein LOC123393939 isoform X1</fullName>
    </submittedName>
</protein>
<evidence type="ECO:0000313" key="3">
    <source>
        <dbReference type="RefSeq" id="XP_044943239.1"/>
    </source>
</evidence>
<dbReference type="Proteomes" id="UP000000715">
    <property type="component" value="Unplaced"/>
</dbReference>
<sequence length="212" mass="23301">MPTSALALSSQETFLRWTWRKRQGKQKKRRTREQAAPQDSVPTTPRHQRLPGCSNKRSQDGPGAPLAAPIWARRRIRREHTGKHACRNGSLTPDLRRPKRRLLGSPPEDGTGAPRTRREDPLSRPPHPELAARALPMTDTWSTRQPPGPTTVRCVGRLGPPGTRRDSSLPVVSPVCCRGCPCSGLSSRCPLQSPTTLQSMTHAGRSGTARAP</sequence>
<feature type="compositionally biased region" description="Basic residues" evidence="1">
    <location>
        <begin position="72"/>
        <end position="86"/>
    </location>
</feature>
<dbReference type="GeneID" id="123393939"/>
<reference evidence="3" key="1">
    <citation type="submission" date="2025-08" db="UniProtKB">
        <authorList>
            <consortium name="RefSeq"/>
        </authorList>
    </citation>
    <scope>IDENTIFICATION</scope>
    <source>
        <tissue evidence="3">Brain</tissue>
    </source>
</reference>
<feature type="region of interest" description="Disordered" evidence="1">
    <location>
        <begin position="18"/>
        <end position="170"/>
    </location>
</feature>
<name>A0A8U0VA07_MUSPF</name>
<gene>
    <name evidence="3" type="primary">LOC123393939</name>
</gene>
<feature type="compositionally biased region" description="Basic residues" evidence="1">
    <location>
        <begin position="18"/>
        <end position="31"/>
    </location>
</feature>
<proteinExistence type="predicted"/>
<dbReference type="RefSeq" id="XP_044943239.1">
    <property type="nucleotide sequence ID" value="XM_045087304.1"/>
</dbReference>
<evidence type="ECO:0000313" key="2">
    <source>
        <dbReference type="Proteomes" id="UP000000715"/>
    </source>
</evidence>
<evidence type="ECO:0000256" key="1">
    <source>
        <dbReference type="SAM" id="MobiDB-lite"/>
    </source>
</evidence>
<keyword evidence="2" id="KW-1185">Reference proteome</keyword>